<name>A0A2H0CVM9_9BACT</name>
<protein>
    <recommendedName>
        <fullName evidence="4">Carboxypeptidase regulatory-like domain-containing protein</fullName>
    </recommendedName>
</protein>
<dbReference type="AlphaFoldDB" id="A0A2H0CVM9"/>
<keyword evidence="1" id="KW-1133">Transmembrane helix</keyword>
<keyword evidence="1" id="KW-0472">Membrane</keyword>
<evidence type="ECO:0000256" key="1">
    <source>
        <dbReference type="SAM" id="Phobius"/>
    </source>
</evidence>
<evidence type="ECO:0008006" key="4">
    <source>
        <dbReference type="Google" id="ProtNLM"/>
    </source>
</evidence>
<keyword evidence="1" id="KW-0812">Transmembrane</keyword>
<reference evidence="2 3" key="1">
    <citation type="submission" date="2017-09" db="EMBL/GenBank/DDBJ databases">
        <title>Depth-based differentiation of microbial function through sediment-hosted aquifers and enrichment of novel symbionts in the deep terrestrial subsurface.</title>
        <authorList>
            <person name="Probst A.J."/>
            <person name="Ladd B."/>
            <person name="Jarett J.K."/>
            <person name="Geller-Mcgrath D.E."/>
            <person name="Sieber C.M."/>
            <person name="Emerson J.B."/>
            <person name="Anantharaman K."/>
            <person name="Thomas B.C."/>
            <person name="Malmstrom R."/>
            <person name="Stieglmeier M."/>
            <person name="Klingl A."/>
            <person name="Woyke T."/>
            <person name="Ryan C.M."/>
            <person name="Banfield J.F."/>
        </authorList>
    </citation>
    <scope>NUCLEOTIDE SEQUENCE [LARGE SCALE GENOMIC DNA]</scope>
    <source>
        <strain evidence="2">CG22_combo_CG10-13_8_21_14_all_47_15</strain>
    </source>
</reference>
<dbReference type="Proteomes" id="UP000230638">
    <property type="component" value="Unassembled WGS sequence"/>
</dbReference>
<evidence type="ECO:0000313" key="3">
    <source>
        <dbReference type="Proteomes" id="UP000230638"/>
    </source>
</evidence>
<evidence type="ECO:0000313" key="2">
    <source>
        <dbReference type="EMBL" id="PIP73972.1"/>
    </source>
</evidence>
<feature type="transmembrane region" description="Helical" evidence="1">
    <location>
        <begin position="15"/>
        <end position="36"/>
    </location>
</feature>
<proteinExistence type="predicted"/>
<sequence length="263" mass="28541">MTKSNTSTSFSASKIIIGVFGVVVIVGFVLGIYSFLRGLENSPKFDDTKITSPEVAEFSEKIQNYVVENIGQPIEGFNADIYLRAFPGLFEADFDGVETWEGEYAYANGELTFERTKAQPITSAEDAISKKGHQMLFENVQGRLGINLSVDEVVDGIIAQGLGKVTGTILFGPTCPVVKDPPDPQCADKPLFGEFIVQNAMGSTEFARFGTQRDGSFEVTLPAGEYYITWAEPRGLPGAQGQLVNVTAGETSEYTITFDTGIR</sequence>
<accession>A0A2H0CVM9</accession>
<organism evidence="2 3">
    <name type="scientific">Candidatus Lloydbacteria bacterium CG22_combo_CG10-13_8_21_14_all_47_15</name>
    <dbReference type="NCBI Taxonomy" id="1974635"/>
    <lineage>
        <taxon>Bacteria</taxon>
        <taxon>Candidatus Lloydiibacteriota</taxon>
    </lineage>
</organism>
<dbReference type="EMBL" id="PCTL01000001">
    <property type="protein sequence ID" value="PIP73972.1"/>
    <property type="molecule type" value="Genomic_DNA"/>
</dbReference>
<comment type="caution">
    <text evidence="2">The sequence shown here is derived from an EMBL/GenBank/DDBJ whole genome shotgun (WGS) entry which is preliminary data.</text>
</comment>
<gene>
    <name evidence="2" type="ORF">COW88_00145</name>
</gene>